<protein>
    <submittedName>
        <fullName evidence="3">Crp-like helix-turn-helix protein</fullName>
    </submittedName>
</protein>
<keyword evidence="1" id="KW-1133">Transmembrane helix</keyword>
<dbReference type="InterPro" id="IPR014710">
    <property type="entry name" value="RmlC-like_jellyroll"/>
</dbReference>
<dbReference type="InterPro" id="IPR036388">
    <property type="entry name" value="WH-like_DNA-bd_sf"/>
</dbReference>
<dbReference type="GO" id="GO:0006355">
    <property type="term" value="P:regulation of DNA-templated transcription"/>
    <property type="evidence" value="ECO:0007669"/>
    <property type="project" value="InterPro"/>
</dbReference>
<dbReference type="InterPro" id="IPR036390">
    <property type="entry name" value="WH_DNA-bd_sf"/>
</dbReference>
<dbReference type="OrthoDB" id="9798104at2"/>
<dbReference type="Gene3D" id="1.10.10.10">
    <property type="entry name" value="Winged helix-like DNA-binding domain superfamily/Winged helix DNA-binding domain"/>
    <property type="match status" value="1"/>
</dbReference>
<feature type="transmembrane region" description="Helical" evidence="1">
    <location>
        <begin position="99"/>
        <end position="118"/>
    </location>
</feature>
<keyword evidence="1" id="KW-0812">Transmembrane</keyword>
<dbReference type="Proteomes" id="UP000295325">
    <property type="component" value="Unassembled WGS sequence"/>
</dbReference>
<dbReference type="InterPro" id="IPR012318">
    <property type="entry name" value="HTH_CRP"/>
</dbReference>
<dbReference type="EMBL" id="SOAZ01000013">
    <property type="protein sequence ID" value="TDT56523.1"/>
    <property type="molecule type" value="Genomic_DNA"/>
</dbReference>
<comment type="caution">
    <text evidence="3">The sequence shown here is derived from an EMBL/GenBank/DDBJ whole genome shotgun (WGS) entry which is preliminary data.</text>
</comment>
<evidence type="ECO:0000313" key="4">
    <source>
        <dbReference type="Proteomes" id="UP000295325"/>
    </source>
</evidence>
<evidence type="ECO:0000256" key="1">
    <source>
        <dbReference type="SAM" id="Phobius"/>
    </source>
</evidence>
<accession>A0A4R7KM90</accession>
<organism evidence="3 4">
    <name type="scientific">Fonticella tunisiensis</name>
    <dbReference type="NCBI Taxonomy" id="1096341"/>
    <lineage>
        <taxon>Bacteria</taxon>
        <taxon>Bacillati</taxon>
        <taxon>Bacillota</taxon>
        <taxon>Clostridia</taxon>
        <taxon>Eubacteriales</taxon>
        <taxon>Clostridiaceae</taxon>
        <taxon>Fonticella</taxon>
    </lineage>
</organism>
<dbReference type="RefSeq" id="WP_133628412.1">
    <property type="nucleotide sequence ID" value="NZ_SOAZ01000013.1"/>
</dbReference>
<dbReference type="SUPFAM" id="SSF46785">
    <property type="entry name" value="Winged helix' DNA-binding domain"/>
    <property type="match status" value="1"/>
</dbReference>
<dbReference type="AlphaFoldDB" id="A0A4R7KM90"/>
<dbReference type="GO" id="GO:0003677">
    <property type="term" value="F:DNA binding"/>
    <property type="evidence" value="ECO:0007669"/>
    <property type="project" value="InterPro"/>
</dbReference>
<gene>
    <name evidence="3" type="ORF">EDD71_11368</name>
</gene>
<keyword evidence="4" id="KW-1185">Reference proteome</keyword>
<keyword evidence="1" id="KW-0472">Membrane</keyword>
<evidence type="ECO:0000259" key="2">
    <source>
        <dbReference type="PROSITE" id="PS51063"/>
    </source>
</evidence>
<reference evidence="3 4" key="1">
    <citation type="submission" date="2019-03" db="EMBL/GenBank/DDBJ databases">
        <title>Genomic Encyclopedia of Type Strains, Phase IV (KMG-IV): sequencing the most valuable type-strain genomes for metagenomic binning, comparative biology and taxonomic classification.</title>
        <authorList>
            <person name="Goeker M."/>
        </authorList>
    </citation>
    <scope>NUCLEOTIDE SEQUENCE [LARGE SCALE GENOMIC DNA]</scope>
    <source>
        <strain evidence="3 4">DSM 24455</strain>
    </source>
</reference>
<dbReference type="Gene3D" id="2.60.120.10">
    <property type="entry name" value="Jelly Rolls"/>
    <property type="match status" value="1"/>
</dbReference>
<dbReference type="PROSITE" id="PS51063">
    <property type="entry name" value="HTH_CRP_2"/>
    <property type="match status" value="1"/>
</dbReference>
<name>A0A4R7KM90_9CLOT</name>
<feature type="domain" description="HTH crp-type" evidence="2">
    <location>
        <begin position="39"/>
        <end position="105"/>
    </location>
</feature>
<dbReference type="SMART" id="SM00419">
    <property type="entry name" value="HTH_CRP"/>
    <property type="match status" value="1"/>
</dbReference>
<proteinExistence type="predicted"/>
<dbReference type="Pfam" id="PF13545">
    <property type="entry name" value="HTH_Crp_2"/>
    <property type="match status" value="1"/>
</dbReference>
<dbReference type="PRINTS" id="PR00034">
    <property type="entry name" value="HTHCRP"/>
</dbReference>
<evidence type="ECO:0000313" key="3">
    <source>
        <dbReference type="EMBL" id="TDT56523.1"/>
    </source>
</evidence>
<sequence length="119" mass="13388">MTCVNDIIQNHPGIALKIIRELSLRLEKAENLIESLGLQGVEQRVADILLEMAGDKNVVDLSISKKDLASYIGMTQETLSRKLSFFQSMGWIKQEGQRLCSLYVHFINFFIFACIAPGL</sequence>